<dbReference type="InterPro" id="IPR043148">
    <property type="entry name" value="TagF_C"/>
</dbReference>
<dbReference type="InterPro" id="IPR001296">
    <property type="entry name" value="Glyco_trans_1"/>
</dbReference>
<evidence type="ECO:0000256" key="5">
    <source>
        <dbReference type="ARBA" id="ARBA00022944"/>
    </source>
</evidence>
<keyword evidence="9" id="KW-1185">Reference proteome</keyword>
<dbReference type="InterPro" id="IPR051612">
    <property type="entry name" value="Teichoic_Acid_Biosynth"/>
</dbReference>
<proteinExistence type="inferred from homology"/>
<sequence>MNRYSLRVVLGIGRRLERRGRYRLAAVFYERVLKTKILKSDEVRFRLGLCQYKSKKYSLAMSNMEMAIAHQPHLYGWIQSLALNMQRMKKFDRALELFAVACAGQPHNVRWHQRYAKCAVAARNKDLAGNILETLVTKYPLDPETSEALATHLLVTGQRWRELEVRINFSHVHSQDAQWMFLSGQAAQFMSRFDQARDFYLEAVALETQHSKAWYGLARAYEELGDHESSSDADAQAVLTSGNERIHKLGIGRLHERESDWNRGERSYRRALNESGDPEIRQALNYRAGEVNSKLFNLDVAAKYFGESRATATSIEEQVISAYAQARAYARADDFASAANTYSTFVELLPEQSRVEIPVALYRYAHALHQLGRYEQATNVYLRAADAWGYLTDELKVPAVAGPRAAECIELAQSAEDREQWQLAADSYRDALWHTSTTQRMWQARAGQALSKISEPQLACQYFENMLLFNEIAVAGIGNALKGAGRHRGALFIHASEQLPLEEKLVVFESSHGKNIHCHPLAIFLQMRNDPRFEGFRYAWVYNDHTQTPAQLADYPDVAVIKQHSDAYIRLLGTAKYLVNNATFPTYYARREGQQVLNTWHGTPLKFMGKLVKGAVGEHRNVQRNFLQTTHLMVPNEHTLKTLSMDHDLDGIFPAKVALTGSPRIDSMINLSQERKDEILSLLGIDAQSKEPVVLFAPTWRGQLNDRSYDVNSLVSDVARMANGAHHMLFRAHRFAEQLIGDAELDAAIVPASIDTNELLAVVDILITDYSSIFYDFLPARKPVLFYTPDFASYDAERGLYFDRATWPGSVSDSIDELVDELHLVLDTPAVKLHENFADNAAEFAPLEDGEASKRVIEFFFFEDDSHVLAPALEQRTKLLFYQGPFKPNGIATAFVNLIGALDPDKYLVTVAVDMNATAADPAALEILNSLPSHVKVLPRAGTTAMSAEERWVSDSYHAQRGFSSPEAEQIHLNTMAREMRRSFGAAHFDVAINFEGYSRFWAALFAAAHSHATKTCIYLHNDMVGEWLLRFGSMPGLFATYPHYDRLVSVTDSVGEVNERELGQRFNIDPASFTVSENLLDLVKPAQWSQLSETVHEFPGEGLTVFANMARLSPEKGQAKLLRAFAEVHAANPNTRLLLIGDGPLRMTLEEQILELGLDGKVAITGLLANPFPTLKSADCFVFSSDYEGQGLALIEAMMLGLPAISTDVVGSHSVLVGGYGQLVENSVAGLKEGMKKYLAGYRAEREFDAASYQKQALKQFESLVEQPAQVLQ</sequence>
<evidence type="ECO:0000313" key="9">
    <source>
        <dbReference type="Proteomes" id="UP000606115"/>
    </source>
</evidence>
<dbReference type="Gene3D" id="3.40.50.12580">
    <property type="match status" value="1"/>
</dbReference>
<evidence type="ECO:0000256" key="1">
    <source>
        <dbReference type="ARBA" id="ARBA00004202"/>
    </source>
</evidence>
<dbReference type="CDD" id="cd03811">
    <property type="entry name" value="GT4_GT28_WabH-like"/>
    <property type="match status" value="1"/>
</dbReference>
<dbReference type="SUPFAM" id="SSF53756">
    <property type="entry name" value="UDP-Glycosyltransferase/glycogen phosphorylase"/>
    <property type="match status" value="2"/>
</dbReference>
<gene>
    <name evidence="8" type="ORF">GCM10007173_19580</name>
</gene>
<organism evidence="8 9">
    <name type="scientific">Glutamicibacter ardleyensis</name>
    <dbReference type="NCBI Taxonomy" id="225894"/>
    <lineage>
        <taxon>Bacteria</taxon>
        <taxon>Bacillati</taxon>
        <taxon>Actinomycetota</taxon>
        <taxon>Actinomycetes</taxon>
        <taxon>Micrococcales</taxon>
        <taxon>Micrococcaceae</taxon>
        <taxon>Glutamicibacter</taxon>
    </lineage>
</organism>
<name>A0ABQ2DK21_9MICC</name>
<evidence type="ECO:0000256" key="4">
    <source>
        <dbReference type="ARBA" id="ARBA00022679"/>
    </source>
</evidence>
<dbReference type="InterPro" id="IPR007554">
    <property type="entry name" value="Glycerophosphate_synth"/>
</dbReference>
<dbReference type="Proteomes" id="UP000606115">
    <property type="component" value="Unassembled WGS sequence"/>
</dbReference>
<dbReference type="EMBL" id="BMKX01000004">
    <property type="protein sequence ID" value="GGJ60895.1"/>
    <property type="molecule type" value="Genomic_DNA"/>
</dbReference>
<keyword evidence="3" id="KW-1003">Cell membrane</keyword>
<comment type="subcellular location">
    <subcellularLocation>
        <location evidence="1">Cell membrane</location>
        <topology evidence="1">Peripheral membrane protein</topology>
    </subcellularLocation>
</comment>
<dbReference type="RefSeq" id="WP_188685395.1">
    <property type="nucleotide sequence ID" value="NZ_BMKX01000004.1"/>
</dbReference>
<dbReference type="InterPro" id="IPR019734">
    <property type="entry name" value="TPR_rpt"/>
</dbReference>
<reference evidence="9" key="1">
    <citation type="journal article" date="2019" name="Int. J. Syst. Evol. Microbiol.">
        <title>The Global Catalogue of Microorganisms (GCM) 10K type strain sequencing project: providing services to taxonomists for standard genome sequencing and annotation.</title>
        <authorList>
            <consortium name="The Broad Institute Genomics Platform"/>
            <consortium name="The Broad Institute Genome Sequencing Center for Infectious Disease"/>
            <person name="Wu L."/>
            <person name="Ma J."/>
        </authorList>
    </citation>
    <scope>NUCLEOTIDE SEQUENCE [LARGE SCALE GENOMIC DNA]</scope>
    <source>
        <strain evidence="9">CGMCC 1.3685</strain>
    </source>
</reference>
<evidence type="ECO:0000256" key="2">
    <source>
        <dbReference type="ARBA" id="ARBA00010488"/>
    </source>
</evidence>
<dbReference type="InterPro" id="IPR011990">
    <property type="entry name" value="TPR-like_helical_dom_sf"/>
</dbReference>
<dbReference type="PANTHER" id="PTHR37316">
    <property type="entry name" value="TEICHOIC ACID GLYCEROL-PHOSPHATE PRIMASE"/>
    <property type="match status" value="1"/>
</dbReference>
<dbReference type="Pfam" id="PF00534">
    <property type="entry name" value="Glycos_transf_1"/>
    <property type="match status" value="1"/>
</dbReference>
<keyword evidence="5" id="KW-0777">Teichoic acid biosynthesis</keyword>
<dbReference type="Pfam" id="PF13432">
    <property type="entry name" value="TPR_16"/>
    <property type="match status" value="2"/>
</dbReference>
<dbReference type="Pfam" id="PF04464">
    <property type="entry name" value="Glyphos_transf"/>
    <property type="match status" value="1"/>
</dbReference>
<evidence type="ECO:0000256" key="6">
    <source>
        <dbReference type="ARBA" id="ARBA00023136"/>
    </source>
</evidence>
<dbReference type="InterPro" id="IPR043149">
    <property type="entry name" value="TagF_N"/>
</dbReference>
<dbReference type="Gene3D" id="1.25.40.10">
    <property type="entry name" value="Tetratricopeptide repeat domain"/>
    <property type="match status" value="3"/>
</dbReference>
<protein>
    <submittedName>
        <fullName evidence="8">Glycosyl/glycerophosphate transferase teichoic acid biosynthesis</fullName>
    </submittedName>
</protein>
<dbReference type="GeneID" id="303304319"/>
<dbReference type="Pfam" id="PF14559">
    <property type="entry name" value="TPR_19"/>
    <property type="match status" value="1"/>
</dbReference>
<dbReference type="PANTHER" id="PTHR37316:SF3">
    <property type="entry name" value="TEICHOIC ACID GLYCEROL-PHOSPHATE TRANSFERASE"/>
    <property type="match status" value="1"/>
</dbReference>
<evidence type="ECO:0000256" key="3">
    <source>
        <dbReference type="ARBA" id="ARBA00022475"/>
    </source>
</evidence>
<comment type="caution">
    <text evidence="8">The sequence shown here is derived from an EMBL/GenBank/DDBJ whole genome shotgun (WGS) entry which is preliminary data.</text>
</comment>
<feature type="domain" description="Glycosyl transferase family 1" evidence="7">
    <location>
        <begin position="1104"/>
        <end position="1254"/>
    </location>
</feature>
<dbReference type="Gene3D" id="3.40.50.2000">
    <property type="entry name" value="Glycogen Phosphorylase B"/>
    <property type="match status" value="2"/>
</dbReference>
<keyword evidence="6" id="KW-0472">Membrane</keyword>
<dbReference type="Gene3D" id="3.40.50.11820">
    <property type="match status" value="1"/>
</dbReference>
<evidence type="ECO:0000313" key="8">
    <source>
        <dbReference type="EMBL" id="GGJ60895.1"/>
    </source>
</evidence>
<accession>A0ABQ2DK21</accession>
<keyword evidence="4 8" id="KW-0808">Transferase</keyword>
<dbReference type="SUPFAM" id="SSF48452">
    <property type="entry name" value="TPR-like"/>
    <property type="match status" value="2"/>
</dbReference>
<dbReference type="SMART" id="SM00028">
    <property type="entry name" value="TPR"/>
    <property type="match status" value="7"/>
</dbReference>
<evidence type="ECO:0000259" key="7">
    <source>
        <dbReference type="Pfam" id="PF00534"/>
    </source>
</evidence>
<comment type="similarity">
    <text evidence="2">Belongs to the CDP-glycerol glycerophosphotransferase family.</text>
</comment>
<dbReference type="GO" id="GO:0016740">
    <property type="term" value="F:transferase activity"/>
    <property type="evidence" value="ECO:0007669"/>
    <property type="project" value="UniProtKB-KW"/>
</dbReference>